<keyword evidence="6 8" id="KW-1133">Transmembrane helix</keyword>
<feature type="transmembrane region" description="Helical" evidence="8">
    <location>
        <begin position="133"/>
        <end position="154"/>
    </location>
</feature>
<comment type="subcellular location">
    <subcellularLocation>
        <location evidence="1">Membrane</location>
        <topology evidence="1">Multi-pass membrane protein</topology>
    </subcellularLocation>
</comment>
<feature type="transmembrane region" description="Helical" evidence="8">
    <location>
        <begin position="102"/>
        <end position="127"/>
    </location>
</feature>
<feature type="transmembrane region" description="Helical" evidence="8">
    <location>
        <begin position="161"/>
        <end position="183"/>
    </location>
</feature>
<protein>
    <submittedName>
        <fullName evidence="9">Endospore germination permease</fullName>
    </submittedName>
</protein>
<feature type="transmembrane region" description="Helical" evidence="8">
    <location>
        <begin position="238"/>
        <end position="260"/>
    </location>
</feature>
<dbReference type="EMBL" id="JAAIKC010000001">
    <property type="protein sequence ID" value="NEW05849.1"/>
    <property type="molecule type" value="Genomic_DNA"/>
</dbReference>
<feature type="transmembrane region" description="Helical" evidence="8">
    <location>
        <begin position="61"/>
        <end position="82"/>
    </location>
</feature>
<keyword evidence="7 8" id="KW-0472">Membrane</keyword>
<gene>
    <name evidence="9" type="ORF">GK047_07440</name>
</gene>
<evidence type="ECO:0000256" key="8">
    <source>
        <dbReference type="SAM" id="Phobius"/>
    </source>
</evidence>
<evidence type="ECO:0000313" key="9">
    <source>
        <dbReference type="EMBL" id="NEW05849.1"/>
    </source>
</evidence>
<evidence type="ECO:0000256" key="2">
    <source>
        <dbReference type="ARBA" id="ARBA00007998"/>
    </source>
</evidence>
<dbReference type="GO" id="GO:0009847">
    <property type="term" value="P:spore germination"/>
    <property type="evidence" value="ECO:0007669"/>
    <property type="project" value="InterPro"/>
</dbReference>
<dbReference type="AlphaFoldDB" id="A0A6G3ZW80"/>
<feature type="transmembrane region" description="Helical" evidence="8">
    <location>
        <begin position="328"/>
        <end position="347"/>
    </location>
</feature>
<evidence type="ECO:0000256" key="6">
    <source>
        <dbReference type="ARBA" id="ARBA00022989"/>
    </source>
</evidence>
<dbReference type="Gene3D" id="1.20.1740.10">
    <property type="entry name" value="Amino acid/polyamine transporter I"/>
    <property type="match status" value="1"/>
</dbReference>
<dbReference type="Pfam" id="PF03845">
    <property type="entry name" value="Spore_permease"/>
    <property type="match status" value="1"/>
</dbReference>
<feature type="transmembrane region" description="Helical" evidence="8">
    <location>
        <begin position="288"/>
        <end position="307"/>
    </location>
</feature>
<keyword evidence="5 8" id="KW-0812">Transmembrane</keyword>
<name>A0A6G3ZW80_9BACL</name>
<evidence type="ECO:0000256" key="7">
    <source>
        <dbReference type="ARBA" id="ARBA00023136"/>
    </source>
</evidence>
<organism evidence="9">
    <name type="scientific">Paenibacillus sp. SYP-B3998</name>
    <dbReference type="NCBI Taxonomy" id="2678564"/>
    <lineage>
        <taxon>Bacteria</taxon>
        <taxon>Bacillati</taxon>
        <taxon>Bacillota</taxon>
        <taxon>Bacilli</taxon>
        <taxon>Bacillales</taxon>
        <taxon>Paenibacillaceae</taxon>
        <taxon>Paenibacillus</taxon>
    </lineage>
</organism>
<dbReference type="RefSeq" id="WP_205516337.1">
    <property type="nucleotide sequence ID" value="NZ_JAAIKC010000001.1"/>
</dbReference>
<evidence type="ECO:0000256" key="4">
    <source>
        <dbReference type="ARBA" id="ARBA00022544"/>
    </source>
</evidence>
<dbReference type="PANTHER" id="PTHR34975:SF2">
    <property type="entry name" value="SPORE GERMINATION PROTEIN A2"/>
    <property type="match status" value="1"/>
</dbReference>
<keyword evidence="3" id="KW-0813">Transport</keyword>
<dbReference type="InterPro" id="IPR004761">
    <property type="entry name" value="Spore_GerAB"/>
</dbReference>
<keyword evidence="4" id="KW-0309">Germination</keyword>
<feature type="transmembrane region" description="Helical" evidence="8">
    <location>
        <begin position="353"/>
        <end position="379"/>
    </location>
</feature>
<sequence length="385" mass="44373">MMDVWDTQDIHNSGSAGSNMNKYSFNQISLKQYILIIFAAQVGLGELSLPHDLAITAGTDGWISILLGWILSILLSIVIIKIMDRTPEYTLFELLIKYFGKWVGKSLFVLWILYAVFAASVVMFSTIHVIKTWIVPDIRNFILMILFIIPIYMITKHGIRVIGLFAEFVFLMTIWMPFLLLLALKDSQWLYLLPLGKEGLFPILSTVKSTIFSFLGFELAFILYPFLKDKKSASKGIVIANSFSMIIYLIVTVISFVKFAPNEITEYPYPTLNLFKDIRLPFLERFEIIFLSFYLFTLIMATIPYLYTALLGASQLFGKQDHRNSLRILLFLWILLSFFFIPSSSQITQMGKLWGIAGLYSAFVFPIFIWMYGSIFHFVRKEPKQ</sequence>
<feature type="transmembrane region" description="Helical" evidence="8">
    <location>
        <begin position="203"/>
        <end position="226"/>
    </location>
</feature>
<reference evidence="9" key="1">
    <citation type="submission" date="2020-02" db="EMBL/GenBank/DDBJ databases">
        <authorList>
            <person name="Shen X.-R."/>
            <person name="Zhang Y.-X."/>
        </authorList>
    </citation>
    <scope>NUCLEOTIDE SEQUENCE</scope>
    <source>
        <strain evidence="9">SYP-B3998</strain>
    </source>
</reference>
<comment type="caution">
    <text evidence="9">The sequence shown here is derived from an EMBL/GenBank/DDBJ whole genome shotgun (WGS) entry which is preliminary data.</text>
</comment>
<proteinExistence type="inferred from homology"/>
<accession>A0A6G3ZW80</accession>
<dbReference type="GO" id="GO:0016020">
    <property type="term" value="C:membrane"/>
    <property type="evidence" value="ECO:0007669"/>
    <property type="project" value="UniProtKB-SubCell"/>
</dbReference>
<evidence type="ECO:0000256" key="1">
    <source>
        <dbReference type="ARBA" id="ARBA00004141"/>
    </source>
</evidence>
<dbReference type="PANTHER" id="PTHR34975">
    <property type="entry name" value="SPORE GERMINATION PROTEIN A2"/>
    <property type="match status" value="1"/>
</dbReference>
<evidence type="ECO:0000256" key="5">
    <source>
        <dbReference type="ARBA" id="ARBA00022692"/>
    </source>
</evidence>
<evidence type="ECO:0000256" key="3">
    <source>
        <dbReference type="ARBA" id="ARBA00022448"/>
    </source>
</evidence>
<dbReference type="NCBIfam" id="TIGR00912">
    <property type="entry name" value="2A0309"/>
    <property type="match status" value="1"/>
</dbReference>
<comment type="similarity">
    <text evidence="2">Belongs to the amino acid-polyamine-organocation (APC) superfamily. Spore germination protein (SGP) (TC 2.A.3.9) family.</text>
</comment>